<evidence type="ECO:0000313" key="1">
    <source>
        <dbReference type="EMBL" id="KAJ7555659.1"/>
    </source>
</evidence>
<organism evidence="1 2">
    <name type="scientific">Diphasiastrum complanatum</name>
    <name type="common">Issler's clubmoss</name>
    <name type="synonym">Lycopodium complanatum</name>
    <dbReference type="NCBI Taxonomy" id="34168"/>
    <lineage>
        <taxon>Eukaryota</taxon>
        <taxon>Viridiplantae</taxon>
        <taxon>Streptophyta</taxon>
        <taxon>Embryophyta</taxon>
        <taxon>Tracheophyta</taxon>
        <taxon>Lycopodiopsida</taxon>
        <taxon>Lycopodiales</taxon>
        <taxon>Lycopodiaceae</taxon>
        <taxon>Lycopodioideae</taxon>
        <taxon>Diphasiastrum</taxon>
    </lineage>
</organism>
<comment type="caution">
    <text evidence="1">The sequence shown here is derived from an EMBL/GenBank/DDBJ whole genome shotgun (WGS) entry which is preliminary data.</text>
</comment>
<reference evidence="2" key="1">
    <citation type="journal article" date="2024" name="Proc. Natl. Acad. Sci. U.S.A.">
        <title>Extraordinary preservation of gene collinearity over three hundred million years revealed in homosporous lycophytes.</title>
        <authorList>
            <person name="Li C."/>
            <person name="Wickell D."/>
            <person name="Kuo L.Y."/>
            <person name="Chen X."/>
            <person name="Nie B."/>
            <person name="Liao X."/>
            <person name="Peng D."/>
            <person name="Ji J."/>
            <person name="Jenkins J."/>
            <person name="Williams M."/>
            <person name="Shu S."/>
            <person name="Plott C."/>
            <person name="Barry K."/>
            <person name="Rajasekar S."/>
            <person name="Grimwood J."/>
            <person name="Han X."/>
            <person name="Sun S."/>
            <person name="Hou Z."/>
            <person name="He W."/>
            <person name="Dai G."/>
            <person name="Sun C."/>
            <person name="Schmutz J."/>
            <person name="Leebens-Mack J.H."/>
            <person name="Li F.W."/>
            <person name="Wang L."/>
        </authorList>
    </citation>
    <scope>NUCLEOTIDE SEQUENCE [LARGE SCALE GENOMIC DNA]</scope>
    <source>
        <strain evidence="2">cv. PW_Plant_1</strain>
    </source>
</reference>
<name>A0ACC2DMZ6_DIPCM</name>
<keyword evidence="2" id="KW-1185">Reference proteome</keyword>
<gene>
    <name evidence="1" type="ORF">O6H91_05G049000</name>
</gene>
<evidence type="ECO:0000313" key="2">
    <source>
        <dbReference type="Proteomes" id="UP001162992"/>
    </source>
</evidence>
<proteinExistence type="predicted"/>
<dbReference type="Proteomes" id="UP001162992">
    <property type="component" value="Chromosome 5"/>
</dbReference>
<accession>A0ACC2DMZ6</accession>
<dbReference type="EMBL" id="CM055096">
    <property type="protein sequence ID" value="KAJ7555659.1"/>
    <property type="molecule type" value="Genomic_DNA"/>
</dbReference>
<sequence length="616" mass="67028">MAEVQADPILEALESVSARKERLHKAFTELNSCESVGKWNISWKELHEHFADIEKVVKRQVDELREKEQAFEAKAKKLHQDHDQKEEAVFQREQASLGRVQEQKDLAIAAIFEEKRKWSEEKQILKANGVNVISDAKSAPGEDNTKTIIVNAKEKAVAAANGSSDQAMDVDSSQVITADADGANEAAQDAITNKNVSHQTVKVRPQLKSLCEDMDGDGLTKYVTEHRKDIGALRSEMPSALQFAIDPARLVLRALEGYQLPEHGSSQTNDKDAGASAIRRACILLLESLAVVLADPLLGVDHIVVPSNIKESAKEMADKWKSTMDFQADATLGNSLDAQAFLQLLATFGIASEYDADDLCNLVLTIARRKQTPALCKSLGLASKIPDLVDKLSKEGKEIEALAFAHTFGIMDEFEPVPLLKAYLKEARKTAQSIVKNGNNSPAAQNDSAMKELSALKAVLRCIEEYKLEAQFSSAPLQRRVAQLEKAKSDRKRAAVAVKAQAKRPRASGAAGGHVISPSDRGLLRASERRQYPSAGLSSYGLSPQSTYDSRHSASYAATYAGVRSPASSYLYSTDVLAPQVYGASAYSNPSASYSSYQFGGGLPPPPPAYQSSFLH</sequence>
<protein>
    <submittedName>
        <fullName evidence="1">Uncharacterized protein</fullName>
    </submittedName>
</protein>